<proteinExistence type="predicted"/>
<evidence type="ECO:0000259" key="1">
    <source>
        <dbReference type="PROSITE" id="PS51112"/>
    </source>
</evidence>
<dbReference type="InterPro" id="IPR027485">
    <property type="entry name" value="AMMECR1_N"/>
</dbReference>
<name>A0A1F5T7Y7_9BACT</name>
<feature type="domain" description="AMMECR1" evidence="1">
    <location>
        <begin position="1"/>
        <end position="168"/>
    </location>
</feature>
<dbReference type="PROSITE" id="PS51112">
    <property type="entry name" value="AMMECR1"/>
    <property type="match status" value="1"/>
</dbReference>
<dbReference type="AlphaFoldDB" id="A0A1F5T7Y7"/>
<comment type="caution">
    <text evidence="2">The sequence shown here is derived from an EMBL/GenBank/DDBJ whole genome shotgun (WGS) entry which is preliminary data.</text>
</comment>
<dbReference type="InterPro" id="IPR036071">
    <property type="entry name" value="AMMECR1_dom_sf"/>
</dbReference>
<sequence length="168" mass="18947">MLDYAHRVLIGAVNSGAGEDEDCPDANYNQSAGVFVSLHKDKELRGCIGYIEPVSTIWDAVRDNTMAAALRDHRFDHVVPEELEEIKIEISVLTPNKQCTIDEIETGKHGVVLQQGGRKATYLPQVWQELPEREAFFSTLCQKAGLEATCWNNPRTKFYKYEAIVFSE</sequence>
<dbReference type="Pfam" id="PF01871">
    <property type="entry name" value="AMMECR1"/>
    <property type="match status" value="1"/>
</dbReference>
<dbReference type="PANTHER" id="PTHR13016:SF0">
    <property type="entry name" value="AMME SYNDROME CANDIDATE GENE 1 PROTEIN"/>
    <property type="match status" value="1"/>
</dbReference>
<protein>
    <recommendedName>
        <fullName evidence="1">AMMECR1 domain-containing protein</fullName>
    </recommendedName>
</protein>
<evidence type="ECO:0000313" key="3">
    <source>
        <dbReference type="Proteomes" id="UP000178656"/>
    </source>
</evidence>
<dbReference type="Gene3D" id="3.30.1490.150">
    <property type="entry name" value="Hypothetical protein ph0010, domain 2"/>
    <property type="match status" value="1"/>
</dbReference>
<dbReference type="NCBIfam" id="TIGR04335">
    <property type="entry name" value="AmmeMemoSam_A"/>
    <property type="match status" value="1"/>
</dbReference>
<dbReference type="EMBL" id="MFGM01000058">
    <property type="protein sequence ID" value="OGF35087.1"/>
    <property type="molecule type" value="Genomic_DNA"/>
</dbReference>
<reference evidence="2 3" key="1">
    <citation type="journal article" date="2016" name="Nat. Commun.">
        <title>Thousands of microbial genomes shed light on interconnected biogeochemical processes in an aquifer system.</title>
        <authorList>
            <person name="Anantharaman K."/>
            <person name="Brown C.T."/>
            <person name="Hug L.A."/>
            <person name="Sharon I."/>
            <person name="Castelle C.J."/>
            <person name="Probst A.J."/>
            <person name="Thomas B.C."/>
            <person name="Singh A."/>
            <person name="Wilkins M.J."/>
            <person name="Karaoz U."/>
            <person name="Brodie E.L."/>
            <person name="Williams K.H."/>
            <person name="Hubbard S.S."/>
            <person name="Banfield J.F."/>
        </authorList>
    </citation>
    <scope>NUCLEOTIDE SEQUENCE [LARGE SCALE GENOMIC DNA]</scope>
</reference>
<dbReference type="InterPro" id="IPR023473">
    <property type="entry name" value="AMMECR1"/>
</dbReference>
<dbReference type="Proteomes" id="UP000178656">
    <property type="component" value="Unassembled WGS sequence"/>
</dbReference>
<gene>
    <name evidence="2" type="ORF">A2482_05350</name>
</gene>
<dbReference type="InterPro" id="IPR002733">
    <property type="entry name" value="AMMECR1_domain"/>
</dbReference>
<accession>A0A1F5T7Y7</accession>
<dbReference type="SUPFAM" id="SSF143447">
    <property type="entry name" value="AMMECR1-like"/>
    <property type="match status" value="1"/>
</dbReference>
<dbReference type="InterPro" id="IPR027623">
    <property type="entry name" value="AmmeMemoSam_A"/>
</dbReference>
<dbReference type="NCBIfam" id="TIGR00296">
    <property type="entry name" value="TIGR00296 family protein"/>
    <property type="match status" value="1"/>
</dbReference>
<organism evidence="2 3">
    <name type="scientific">Candidatus Falkowbacteria bacterium RIFOXYC2_FULL_48_21</name>
    <dbReference type="NCBI Taxonomy" id="1798005"/>
    <lineage>
        <taxon>Bacteria</taxon>
        <taxon>Candidatus Falkowiibacteriota</taxon>
    </lineage>
</organism>
<evidence type="ECO:0000313" key="2">
    <source>
        <dbReference type="EMBL" id="OGF35087.1"/>
    </source>
</evidence>
<dbReference type="PANTHER" id="PTHR13016">
    <property type="entry name" value="AMMECR1 HOMOLOG"/>
    <property type="match status" value="1"/>
</dbReference>
<dbReference type="Gene3D" id="3.30.700.20">
    <property type="entry name" value="Hypothetical protein ph0010, domain 1"/>
    <property type="match status" value="1"/>
</dbReference>